<keyword evidence="2" id="KW-0597">Phosphoprotein</keyword>
<dbReference type="PANTHER" id="PTHR47738:SF2">
    <property type="entry name" value="PTS SYSTEM FRUCTOSE-LIKE EIIA COMPONENT"/>
    <property type="match status" value="1"/>
</dbReference>
<evidence type="ECO:0000313" key="7">
    <source>
        <dbReference type="EMBL" id="MDN4072853.1"/>
    </source>
</evidence>
<dbReference type="Gene3D" id="3.40.930.10">
    <property type="entry name" value="Mannitol-specific EII, Chain A"/>
    <property type="match status" value="1"/>
</dbReference>
<keyword evidence="8" id="KW-1185">Reference proteome</keyword>
<dbReference type="PROSITE" id="PS00372">
    <property type="entry name" value="PTS_EIIA_TYPE_2_HIS"/>
    <property type="match status" value="1"/>
</dbReference>
<dbReference type="NCBIfam" id="TIGR00848">
    <property type="entry name" value="fruA"/>
    <property type="match status" value="1"/>
</dbReference>
<evidence type="ECO:0000256" key="2">
    <source>
        <dbReference type="ARBA" id="ARBA00022553"/>
    </source>
</evidence>
<dbReference type="SUPFAM" id="SSF55804">
    <property type="entry name" value="Phoshotransferase/anion transport protein"/>
    <property type="match status" value="1"/>
</dbReference>
<keyword evidence="4 7" id="KW-0808">Transferase</keyword>
<gene>
    <name evidence="7" type="ORF">QYF49_07390</name>
</gene>
<feature type="domain" description="PTS EIIA type-2" evidence="6">
    <location>
        <begin position="8"/>
        <end position="153"/>
    </location>
</feature>
<organism evidence="7 8">
    <name type="scientific">Fictibacillus terranigra</name>
    <dbReference type="NCBI Taxonomy" id="3058424"/>
    <lineage>
        <taxon>Bacteria</taxon>
        <taxon>Bacillati</taxon>
        <taxon>Bacillota</taxon>
        <taxon>Bacilli</taxon>
        <taxon>Bacillales</taxon>
        <taxon>Fictibacillaceae</taxon>
        <taxon>Fictibacillus</taxon>
    </lineage>
</organism>
<dbReference type="Proteomes" id="UP001168694">
    <property type="component" value="Unassembled WGS sequence"/>
</dbReference>
<dbReference type="EMBL" id="JAUHLN010000001">
    <property type="protein sequence ID" value="MDN4072853.1"/>
    <property type="molecule type" value="Genomic_DNA"/>
</dbReference>
<keyword evidence="3" id="KW-0762">Sugar transport</keyword>
<dbReference type="PROSITE" id="PS51094">
    <property type="entry name" value="PTS_EIIA_TYPE_2"/>
    <property type="match status" value="1"/>
</dbReference>
<dbReference type="InterPro" id="IPR051541">
    <property type="entry name" value="PTS_SugarTrans_NitroReg"/>
</dbReference>
<evidence type="ECO:0000256" key="5">
    <source>
        <dbReference type="ARBA" id="ARBA00022683"/>
    </source>
</evidence>
<comment type="caution">
    <text evidence="7">The sequence shown here is derived from an EMBL/GenBank/DDBJ whole genome shotgun (WGS) entry which is preliminary data.</text>
</comment>
<dbReference type="CDD" id="cd00211">
    <property type="entry name" value="PTS_IIA_fru"/>
    <property type="match status" value="1"/>
</dbReference>
<name>A0ABT8E4M3_9BACL</name>
<evidence type="ECO:0000256" key="3">
    <source>
        <dbReference type="ARBA" id="ARBA00022597"/>
    </source>
</evidence>
<evidence type="ECO:0000313" key="8">
    <source>
        <dbReference type="Proteomes" id="UP001168694"/>
    </source>
</evidence>
<reference evidence="7" key="1">
    <citation type="submission" date="2023-06" db="EMBL/GenBank/DDBJ databases">
        <title>Draft Genome Sequences of Representative Paenibacillus Polymyxa, Bacillus cereus, Fictibacillus sp., and Brevibacillus agri Strains Isolated from Amazonian Dark Earth.</title>
        <authorList>
            <person name="Pellegrinetti T.A."/>
            <person name="Cunha I.C.M."/>
            <person name="Chaves M.G."/>
            <person name="Freitas A.S."/>
            <person name="Silva A.V.R."/>
            <person name="Tsai S.M."/>
            <person name="Mendes L.W."/>
        </authorList>
    </citation>
    <scope>NUCLEOTIDE SEQUENCE</scope>
    <source>
        <strain evidence="7">CENA-BCM004</strain>
    </source>
</reference>
<proteinExistence type="predicted"/>
<dbReference type="Pfam" id="PF00359">
    <property type="entry name" value="PTS_EIIA_2"/>
    <property type="match status" value="1"/>
</dbReference>
<dbReference type="RefSeq" id="WP_290398935.1">
    <property type="nucleotide sequence ID" value="NZ_JAUHLN010000001.1"/>
</dbReference>
<dbReference type="InterPro" id="IPR016152">
    <property type="entry name" value="PTrfase/Anion_transptr"/>
</dbReference>
<sequence length="160" mass="17766">MEFLEITSLINEDLIDLKIDASNQQAVIEYLASLLENQDRIESKSAFIQGVMERESQFTTGFGNGIAIPHCKSETVKNTSIVIGKMKNEVDWKAMDDRGVSFVIMLAIPESEGGTTHLQILSTLSGKLIDDDFRTSLMNAAHKENVLRLLEDCVSKKSNS</sequence>
<dbReference type="GO" id="GO:0016740">
    <property type="term" value="F:transferase activity"/>
    <property type="evidence" value="ECO:0007669"/>
    <property type="project" value="UniProtKB-KW"/>
</dbReference>
<evidence type="ECO:0000256" key="4">
    <source>
        <dbReference type="ARBA" id="ARBA00022679"/>
    </source>
</evidence>
<protein>
    <submittedName>
        <fullName evidence="7">Fructose PTS transporter subunit IIA</fullName>
        <ecNumber evidence="7">2.7.1.202</ecNumber>
    </submittedName>
</protein>
<evidence type="ECO:0000259" key="6">
    <source>
        <dbReference type="PROSITE" id="PS51094"/>
    </source>
</evidence>
<dbReference type="EC" id="2.7.1.202" evidence="7"/>
<keyword evidence="5" id="KW-0598">Phosphotransferase system</keyword>
<dbReference type="InterPro" id="IPR002178">
    <property type="entry name" value="PTS_EIIA_type-2_dom"/>
</dbReference>
<evidence type="ECO:0000256" key="1">
    <source>
        <dbReference type="ARBA" id="ARBA00022448"/>
    </source>
</evidence>
<dbReference type="InterPro" id="IPR004715">
    <property type="entry name" value="PTS_IIA_fruc"/>
</dbReference>
<keyword evidence="1" id="KW-0813">Transport</keyword>
<dbReference type="PANTHER" id="PTHR47738">
    <property type="entry name" value="PTS SYSTEM FRUCTOSE-LIKE EIIA COMPONENT-RELATED"/>
    <property type="match status" value="1"/>
</dbReference>
<accession>A0ABT8E4M3</accession>